<organism evidence="2 3">
    <name type="scientific">Roseateles agri</name>
    <dbReference type="NCBI Taxonomy" id="3098619"/>
    <lineage>
        <taxon>Bacteria</taxon>
        <taxon>Pseudomonadati</taxon>
        <taxon>Pseudomonadota</taxon>
        <taxon>Betaproteobacteria</taxon>
        <taxon>Burkholderiales</taxon>
        <taxon>Sphaerotilaceae</taxon>
        <taxon>Roseateles</taxon>
    </lineage>
</organism>
<keyword evidence="2" id="KW-0378">Hydrolase</keyword>
<dbReference type="Proteomes" id="UP001285263">
    <property type="component" value="Unassembled WGS sequence"/>
</dbReference>
<comment type="caution">
    <text evidence="2">The sequence shown here is derived from an EMBL/GenBank/DDBJ whole genome shotgun (WGS) entry which is preliminary data.</text>
</comment>
<feature type="domain" description="Dienelactone hydrolase" evidence="1">
    <location>
        <begin position="21"/>
        <end position="136"/>
    </location>
</feature>
<evidence type="ECO:0000259" key="1">
    <source>
        <dbReference type="Pfam" id="PF01738"/>
    </source>
</evidence>
<gene>
    <name evidence="2" type="ORF">SNE35_20415</name>
</gene>
<dbReference type="InterPro" id="IPR002925">
    <property type="entry name" value="Dienelactn_hydro"/>
</dbReference>
<accession>A0ABU5DKQ8</accession>
<sequence length="314" mass="33084">MKQIKVSIESAGLRLAGMLRVPEGPQGKPLPAIVVGHPAAGVKEQTAALYASRLTEAGFVTLTFDTATQGESEGQPRGVEDPARRVREFKDAVSFLLTQSIASVASVGVLGICASGGYCMPAAATDPRIRAVAAVSPVDIGTQFRVGADGQQDPAILQALLSQAAVARTAAAFGLAQGTLPLFPPDEETALQGGAHLHEGWAYYSTTRGQHPNAARAFAWQSVDAIAWFDAFRFVDLIAPRPLLMIVGDKAVTRWMAEEAIARALPPKELFVIDGASHVALYDEPAALAPAAARLIDFFRLALGTDQGDAHAQH</sequence>
<dbReference type="InterPro" id="IPR051411">
    <property type="entry name" value="Polyketide_trans_af380"/>
</dbReference>
<dbReference type="SUPFAM" id="SSF53474">
    <property type="entry name" value="alpha/beta-Hydrolases"/>
    <property type="match status" value="1"/>
</dbReference>
<proteinExistence type="predicted"/>
<dbReference type="EMBL" id="JAXCLA010000006">
    <property type="protein sequence ID" value="MDY0746888.1"/>
    <property type="molecule type" value="Genomic_DNA"/>
</dbReference>
<keyword evidence="3" id="KW-1185">Reference proteome</keyword>
<dbReference type="GO" id="GO:0016787">
    <property type="term" value="F:hydrolase activity"/>
    <property type="evidence" value="ECO:0007669"/>
    <property type="project" value="UniProtKB-KW"/>
</dbReference>
<dbReference type="PANTHER" id="PTHR47751">
    <property type="entry name" value="SUPERFAMILY HYDROLASE, PUTATIVE (AFU_ORTHOLOGUE AFUA_2G16580)-RELATED"/>
    <property type="match status" value="1"/>
</dbReference>
<reference evidence="2 3" key="1">
    <citation type="submission" date="2023-11" db="EMBL/GenBank/DDBJ databases">
        <title>Paucibacter sp. nov., isolated from fresh soil in Korea.</title>
        <authorList>
            <person name="Le N.T.T."/>
        </authorList>
    </citation>
    <scope>NUCLEOTIDE SEQUENCE [LARGE SCALE GENOMIC DNA]</scope>
    <source>
        <strain evidence="2 3">R3-3</strain>
    </source>
</reference>
<dbReference type="Pfam" id="PF01738">
    <property type="entry name" value="DLH"/>
    <property type="match status" value="1"/>
</dbReference>
<dbReference type="Gene3D" id="1.10.10.800">
    <property type="match status" value="1"/>
</dbReference>
<name>A0ABU5DKQ8_9BURK</name>
<dbReference type="Gene3D" id="3.40.50.1820">
    <property type="entry name" value="alpha/beta hydrolase"/>
    <property type="match status" value="1"/>
</dbReference>
<evidence type="ECO:0000313" key="3">
    <source>
        <dbReference type="Proteomes" id="UP001285263"/>
    </source>
</evidence>
<evidence type="ECO:0000313" key="2">
    <source>
        <dbReference type="EMBL" id="MDY0746888.1"/>
    </source>
</evidence>
<dbReference type="InterPro" id="IPR029058">
    <property type="entry name" value="AB_hydrolase_fold"/>
</dbReference>
<protein>
    <submittedName>
        <fullName evidence="2">Alpha/beta hydrolase</fullName>
    </submittedName>
</protein>
<dbReference type="PANTHER" id="PTHR47751:SF1">
    <property type="entry name" value="SUPERFAMILY HYDROLASE, PUTATIVE (AFU_ORTHOLOGUE AFUA_2G16580)-RELATED"/>
    <property type="match status" value="1"/>
</dbReference>
<dbReference type="RefSeq" id="WP_320424847.1">
    <property type="nucleotide sequence ID" value="NZ_JAXCLA010000006.1"/>
</dbReference>